<evidence type="ECO:0000256" key="2">
    <source>
        <dbReference type="ARBA" id="ARBA00023002"/>
    </source>
</evidence>
<protein>
    <submittedName>
        <fullName evidence="3">SDR family NAD(P)-dependent oxidoreductase</fullName>
    </submittedName>
</protein>
<dbReference type="EMBL" id="JBBJUP010000002">
    <property type="protein sequence ID" value="MEJ8277810.1"/>
    <property type="molecule type" value="Genomic_DNA"/>
</dbReference>
<organism evidence="3 4">
    <name type="scientific">Pseudonocardia spirodelae</name>
    <dbReference type="NCBI Taxonomy" id="3133431"/>
    <lineage>
        <taxon>Bacteria</taxon>
        <taxon>Bacillati</taxon>
        <taxon>Actinomycetota</taxon>
        <taxon>Actinomycetes</taxon>
        <taxon>Pseudonocardiales</taxon>
        <taxon>Pseudonocardiaceae</taxon>
        <taxon>Pseudonocardia</taxon>
    </lineage>
</organism>
<sequence>MELSGARTLVVGATGVLGGALADALRDEGATLALAGRTEPSGAGGEPTFTFDALDLERCAAVVDEAADALGGLDLVLVAIGVAGFGEESENDIVTEHLLTVNAQAPMAVGRAALRRFPPRSSSDGRAGGTLAMISAILADVPTPGMAAYSASKAALSAWLTATRGGVRTQGVRVLDVRPPHIETGLAERAVAGTVPSGIAAGSDVATLVGQVLEALRSDRRTVTFDLRSGEYALG</sequence>
<evidence type="ECO:0000256" key="1">
    <source>
        <dbReference type="ARBA" id="ARBA00006484"/>
    </source>
</evidence>
<dbReference type="Pfam" id="PF00106">
    <property type="entry name" value="adh_short"/>
    <property type="match status" value="1"/>
</dbReference>
<dbReference type="PANTHER" id="PTHR43669:SF3">
    <property type="entry name" value="ALCOHOL DEHYDROGENASE, PUTATIVE (AFU_ORTHOLOGUE AFUA_3G03445)-RELATED"/>
    <property type="match status" value="1"/>
</dbReference>
<dbReference type="InterPro" id="IPR002347">
    <property type="entry name" value="SDR_fam"/>
</dbReference>
<dbReference type="Proteomes" id="UP001364211">
    <property type="component" value="Unassembled WGS sequence"/>
</dbReference>
<comment type="caution">
    <text evidence="3">The sequence shown here is derived from an EMBL/GenBank/DDBJ whole genome shotgun (WGS) entry which is preliminary data.</text>
</comment>
<comment type="similarity">
    <text evidence="1">Belongs to the short-chain dehydrogenases/reductases (SDR) family.</text>
</comment>
<proteinExistence type="inferred from homology"/>
<dbReference type="PROSITE" id="PS00061">
    <property type="entry name" value="ADH_SHORT"/>
    <property type="match status" value="1"/>
</dbReference>
<dbReference type="InterPro" id="IPR020904">
    <property type="entry name" value="Sc_DH/Rdtase_CS"/>
</dbReference>
<dbReference type="SUPFAM" id="SSF51735">
    <property type="entry name" value="NAD(P)-binding Rossmann-fold domains"/>
    <property type="match status" value="1"/>
</dbReference>
<dbReference type="PRINTS" id="PR00081">
    <property type="entry name" value="GDHRDH"/>
</dbReference>
<dbReference type="Gene3D" id="3.40.50.720">
    <property type="entry name" value="NAD(P)-binding Rossmann-like Domain"/>
    <property type="match status" value="1"/>
</dbReference>
<name>A0ABU8T1H5_9PSEU</name>
<accession>A0ABU8T1H5</accession>
<evidence type="ECO:0000313" key="3">
    <source>
        <dbReference type="EMBL" id="MEJ8277810.1"/>
    </source>
</evidence>
<dbReference type="PANTHER" id="PTHR43669">
    <property type="entry name" value="5-KETO-D-GLUCONATE 5-REDUCTASE"/>
    <property type="match status" value="1"/>
</dbReference>
<keyword evidence="2" id="KW-0560">Oxidoreductase</keyword>
<keyword evidence="4" id="KW-1185">Reference proteome</keyword>
<evidence type="ECO:0000313" key="4">
    <source>
        <dbReference type="Proteomes" id="UP001364211"/>
    </source>
</evidence>
<gene>
    <name evidence="3" type="ORF">WJX68_02605</name>
</gene>
<reference evidence="3 4" key="1">
    <citation type="submission" date="2024-03" db="EMBL/GenBank/DDBJ databases">
        <title>Draft genome sequence of Pseudonocardia sp. DW16-2.</title>
        <authorList>
            <person name="Duangmal K."/>
        </authorList>
    </citation>
    <scope>NUCLEOTIDE SEQUENCE [LARGE SCALE GENOMIC DNA]</scope>
    <source>
        <strain evidence="3 4">DW16-2</strain>
    </source>
</reference>
<dbReference type="InterPro" id="IPR036291">
    <property type="entry name" value="NAD(P)-bd_dom_sf"/>
</dbReference>
<dbReference type="RefSeq" id="WP_340285933.1">
    <property type="nucleotide sequence ID" value="NZ_JBBJUP010000002.1"/>
</dbReference>